<comment type="caution">
    <text evidence="3">The sequence shown here is derived from an EMBL/GenBank/DDBJ whole genome shotgun (WGS) entry which is preliminary data.</text>
</comment>
<evidence type="ECO:0000313" key="3">
    <source>
        <dbReference type="EMBL" id="PNX89170.1"/>
    </source>
</evidence>
<feature type="transmembrane region" description="Helical" evidence="1">
    <location>
        <begin position="35"/>
        <end position="61"/>
    </location>
</feature>
<proteinExistence type="predicted"/>
<protein>
    <submittedName>
        <fullName evidence="3">Uncharacterized protein</fullName>
    </submittedName>
</protein>
<dbReference type="Proteomes" id="UP000236291">
    <property type="component" value="Unassembled WGS sequence"/>
</dbReference>
<keyword evidence="1" id="KW-1133">Transmembrane helix</keyword>
<accession>A0A2K3MEF3</accession>
<feature type="signal peptide" evidence="2">
    <location>
        <begin position="1"/>
        <end position="20"/>
    </location>
</feature>
<dbReference type="EMBL" id="ASHM01058899">
    <property type="protein sequence ID" value="PNX89170.1"/>
    <property type="molecule type" value="Genomic_DNA"/>
</dbReference>
<gene>
    <name evidence="3" type="ORF">L195_g045287</name>
</gene>
<evidence type="ECO:0000256" key="1">
    <source>
        <dbReference type="SAM" id="Phobius"/>
    </source>
</evidence>
<evidence type="ECO:0000313" key="4">
    <source>
        <dbReference type="Proteomes" id="UP000236291"/>
    </source>
</evidence>
<reference evidence="3 4" key="2">
    <citation type="journal article" date="2017" name="Front. Plant Sci.">
        <title>Gene Classification and Mining of Molecular Markers Useful in Red Clover (Trifolium pratense) Breeding.</title>
        <authorList>
            <person name="Istvanek J."/>
            <person name="Dluhosova J."/>
            <person name="Dluhos P."/>
            <person name="Patkova L."/>
            <person name="Nedelnik J."/>
            <person name="Repkova J."/>
        </authorList>
    </citation>
    <scope>NUCLEOTIDE SEQUENCE [LARGE SCALE GENOMIC DNA]</scope>
    <source>
        <strain evidence="4">cv. Tatra</strain>
        <tissue evidence="3">Young leaves</tissue>
    </source>
</reference>
<feature type="chain" id="PRO_5014401127" evidence="2">
    <location>
        <begin position="21"/>
        <end position="147"/>
    </location>
</feature>
<keyword evidence="1" id="KW-0472">Membrane</keyword>
<keyword evidence="1" id="KW-0812">Transmembrane</keyword>
<reference evidence="3 4" key="1">
    <citation type="journal article" date="2014" name="Am. J. Bot.">
        <title>Genome assembly and annotation for red clover (Trifolium pratense; Fabaceae).</title>
        <authorList>
            <person name="Istvanek J."/>
            <person name="Jaros M."/>
            <person name="Krenek A."/>
            <person name="Repkova J."/>
        </authorList>
    </citation>
    <scope>NUCLEOTIDE SEQUENCE [LARGE SCALE GENOMIC DNA]</scope>
    <source>
        <strain evidence="4">cv. Tatra</strain>
        <tissue evidence="3">Young leaves</tissue>
    </source>
</reference>
<sequence>MVLLFCFAVVLLWLPLGRFALPCLGSSVRRSGFRLVCFVVGVFGVALVLADMLIVVVFWWLSSGMDLSVAFGELLSCCHGGVRSGAVWWYLEQVVTSGFLSLLSVRRRSSVRRRFGDPTFVGGFEGCSLFQFVLVSTLPRCLRRIWE</sequence>
<dbReference type="AlphaFoldDB" id="A0A2K3MEF3"/>
<evidence type="ECO:0000256" key="2">
    <source>
        <dbReference type="SAM" id="SignalP"/>
    </source>
</evidence>
<keyword evidence="2" id="KW-0732">Signal</keyword>
<organism evidence="3 4">
    <name type="scientific">Trifolium pratense</name>
    <name type="common">Red clover</name>
    <dbReference type="NCBI Taxonomy" id="57577"/>
    <lineage>
        <taxon>Eukaryota</taxon>
        <taxon>Viridiplantae</taxon>
        <taxon>Streptophyta</taxon>
        <taxon>Embryophyta</taxon>
        <taxon>Tracheophyta</taxon>
        <taxon>Spermatophyta</taxon>
        <taxon>Magnoliopsida</taxon>
        <taxon>eudicotyledons</taxon>
        <taxon>Gunneridae</taxon>
        <taxon>Pentapetalae</taxon>
        <taxon>rosids</taxon>
        <taxon>fabids</taxon>
        <taxon>Fabales</taxon>
        <taxon>Fabaceae</taxon>
        <taxon>Papilionoideae</taxon>
        <taxon>50 kb inversion clade</taxon>
        <taxon>NPAAA clade</taxon>
        <taxon>Hologalegina</taxon>
        <taxon>IRL clade</taxon>
        <taxon>Trifolieae</taxon>
        <taxon>Trifolium</taxon>
    </lineage>
</organism>
<name>A0A2K3MEF3_TRIPR</name>